<organism evidence="1">
    <name type="scientific">Aegilops tauschii</name>
    <name type="common">Tausch's goatgrass</name>
    <name type="synonym">Aegilops squarrosa</name>
    <dbReference type="NCBI Taxonomy" id="37682"/>
    <lineage>
        <taxon>Eukaryota</taxon>
        <taxon>Viridiplantae</taxon>
        <taxon>Streptophyta</taxon>
        <taxon>Embryophyta</taxon>
        <taxon>Tracheophyta</taxon>
        <taxon>Spermatophyta</taxon>
        <taxon>Magnoliopsida</taxon>
        <taxon>Liliopsida</taxon>
        <taxon>Poales</taxon>
        <taxon>Poaceae</taxon>
        <taxon>BOP clade</taxon>
        <taxon>Pooideae</taxon>
        <taxon>Triticodae</taxon>
        <taxon>Triticeae</taxon>
        <taxon>Triticinae</taxon>
        <taxon>Aegilops</taxon>
    </lineage>
</organism>
<name>M8D471_AEGTA</name>
<dbReference type="AlphaFoldDB" id="M8D471"/>
<protein>
    <submittedName>
        <fullName evidence="1">Uncharacterized protein</fullName>
    </submittedName>
</protein>
<evidence type="ECO:0000313" key="1">
    <source>
        <dbReference type="EnsemblPlants" id="EMT31116"/>
    </source>
</evidence>
<dbReference type="EnsemblPlants" id="EMT31116">
    <property type="protein sequence ID" value="EMT31116"/>
    <property type="gene ID" value="F775_43078"/>
</dbReference>
<accession>M8D471</accession>
<proteinExistence type="predicted"/>
<reference evidence="1" key="1">
    <citation type="submission" date="2015-06" db="UniProtKB">
        <authorList>
            <consortium name="EnsemblPlants"/>
        </authorList>
    </citation>
    <scope>IDENTIFICATION</scope>
</reference>
<sequence length="141" mass="15368">MAAQEEVEVNNYAMVDCTPPPASDNDVAAAFWDTLLLLLAAVLRDCLACLVTAAKKLTDCSATRRADVWRSEGCFLAYADGNTSSAHEDAFCDVISCGEEHADPNMRNTTDVATKSIMNNWQARGAALYGAPWEESYSHRE</sequence>